<feature type="compositionally biased region" description="Low complexity" evidence="2">
    <location>
        <begin position="328"/>
        <end position="344"/>
    </location>
</feature>
<reference evidence="4" key="2">
    <citation type="submission" date="2018-12" db="UniProtKB">
        <authorList>
            <consortium name="WormBaseParasite"/>
        </authorList>
    </citation>
    <scope>IDENTIFICATION</scope>
    <source>
        <strain evidence="4">Puerto Rican</strain>
    </source>
</reference>
<protein>
    <submittedName>
        <fullName evidence="4">Glutamate-cysteine ligase</fullName>
    </submittedName>
</protein>
<dbReference type="ExpressionAtlas" id="A0A3Q0KDG5">
    <property type="expression patterns" value="baseline"/>
</dbReference>
<evidence type="ECO:0000256" key="1">
    <source>
        <dbReference type="SAM" id="Coils"/>
    </source>
</evidence>
<evidence type="ECO:0000313" key="4">
    <source>
        <dbReference type="WBParaSite" id="Smp_025030.1"/>
    </source>
</evidence>
<dbReference type="InParanoid" id="A0A3Q0KDG5"/>
<dbReference type="Proteomes" id="UP000008854">
    <property type="component" value="Unassembled WGS sequence"/>
</dbReference>
<keyword evidence="3" id="KW-1185">Reference proteome</keyword>
<reference evidence="3" key="1">
    <citation type="journal article" date="2012" name="PLoS Negl. Trop. Dis.">
        <title>A systematically improved high quality genome and transcriptome of the human blood fluke Schistosoma mansoni.</title>
        <authorList>
            <person name="Protasio A.V."/>
            <person name="Tsai I.J."/>
            <person name="Babbage A."/>
            <person name="Nichol S."/>
            <person name="Hunt M."/>
            <person name="Aslett M.A."/>
            <person name="De Silva N."/>
            <person name="Velarde G.S."/>
            <person name="Anderson T.J."/>
            <person name="Clark R.C."/>
            <person name="Davidson C."/>
            <person name="Dillon G.P."/>
            <person name="Holroyd N.E."/>
            <person name="LoVerde P.T."/>
            <person name="Lloyd C."/>
            <person name="McQuillan J."/>
            <person name="Oliveira G."/>
            <person name="Otto T.D."/>
            <person name="Parker-Manuel S.J."/>
            <person name="Quail M.A."/>
            <person name="Wilson R.A."/>
            <person name="Zerlotini A."/>
            <person name="Dunne D.W."/>
            <person name="Berriman M."/>
        </authorList>
    </citation>
    <scope>NUCLEOTIDE SEQUENCE [LARGE SCALE GENOMIC DNA]</scope>
    <source>
        <strain evidence="3">Puerto Rican</strain>
    </source>
</reference>
<organism evidence="3 4">
    <name type="scientific">Schistosoma mansoni</name>
    <name type="common">Blood fluke</name>
    <dbReference type="NCBI Taxonomy" id="6183"/>
    <lineage>
        <taxon>Eukaryota</taxon>
        <taxon>Metazoa</taxon>
        <taxon>Spiralia</taxon>
        <taxon>Lophotrochozoa</taxon>
        <taxon>Platyhelminthes</taxon>
        <taxon>Trematoda</taxon>
        <taxon>Digenea</taxon>
        <taxon>Strigeidida</taxon>
        <taxon>Schistosomatoidea</taxon>
        <taxon>Schistosomatidae</taxon>
        <taxon>Schistosoma</taxon>
    </lineage>
</organism>
<feature type="region of interest" description="Disordered" evidence="2">
    <location>
        <begin position="580"/>
        <end position="601"/>
    </location>
</feature>
<feature type="compositionally biased region" description="Low complexity" evidence="2">
    <location>
        <begin position="58"/>
        <end position="124"/>
    </location>
</feature>
<dbReference type="WBParaSite" id="Smp_025030.1">
    <property type="protein sequence ID" value="Smp_025030.1"/>
    <property type="gene ID" value="Smp_025030"/>
</dbReference>
<feature type="region of interest" description="Disordered" evidence="2">
    <location>
        <begin position="328"/>
        <end position="350"/>
    </location>
</feature>
<feature type="region of interest" description="Disordered" evidence="2">
    <location>
        <begin position="1"/>
        <end position="152"/>
    </location>
</feature>
<name>A0A3Q0KDG5_SCHMA</name>
<feature type="compositionally biased region" description="Polar residues" evidence="2">
    <location>
        <begin position="7"/>
        <end position="23"/>
    </location>
</feature>
<proteinExistence type="predicted"/>
<evidence type="ECO:0000256" key="2">
    <source>
        <dbReference type="SAM" id="MobiDB-lite"/>
    </source>
</evidence>
<sequence length="642" mass="75597">MERLQQLLKQQSLTRTPFQQQMPNQLSNSQNYLNSTNSHEQPVNHEDDEDDESLQEFSKPNNNQSQQQQQQKQTQLSQQTPPPMYQQYFSQQEQQSQQPMQSEFSLRHQSQAQQSLQGSSLQPSVEQQSALVSLQNTQQQQQQQQQQLNDQPFNRKFRQSWRKTPDNLPTRQLKKATKLLENDFSLQDDDYEDEEMTEDDIFKLHEELENTRVQNNEMKTALIEARTIIDQQQNQLTEFRRYAAQYQTDAEAFKMKSMFLLNNTQTHDEQVNILMNACERLEAEVDALTWQLDRTKQSLDLKTQECHFLNEQLDELQLNGSYHSPNITTDNNNHNNHNGTHNHTSSISKLDKLKTGTDQFNSILSTEYKSLTNNSQLLLKRDTMMSELDIDIKKLHEEITNYEKKEKQWEEIHEELLKKQKLLEEEKKQQDLIIARLTNEQVIENNQNTLQNNNNNNNQHDEIPVEIITKLNNLHEEKTTWRLYATSLVRSFVENCDEFIRKTPYNEPYFESDKERRWYTYSMHLLENLLNIAPYQLTKTDLDLIKRNKNSILQQTIESNNSPELLTALDFPSQVQLNNSYIEGRGGRGGRGGAGGGQQQQQLQNTFTHGYDTYNRESRQSYQQRAARVALKPLTNLYRKKK</sequence>
<keyword evidence="1" id="KW-0175">Coiled coil</keyword>
<feature type="coiled-coil region" evidence="1">
    <location>
        <begin position="385"/>
        <end position="440"/>
    </location>
</feature>
<feature type="compositionally biased region" description="Polar residues" evidence="2">
    <location>
        <begin position="125"/>
        <end position="137"/>
    </location>
</feature>
<feature type="compositionally biased region" description="Gly residues" evidence="2">
    <location>
        <begin position="587"/>
        <end position="598"/>
    </location>
</feature>
<feature type="coiled-coil region" evidence="1">
    <location>
        <begin position="271"/>
        <end position="319"/>
    </location>
</feature>
<feature type="compositionally biased region" description="Low complexity" evidence="2">
    <location>
        <begin position="138"/>
        <end position="147"/>
    </location>
</feature>
<feature type="compositionally biased region" description="Low complexity" evidence="2">
    <location>
        <begin position="24"/>
        <end position="38"/>
    </location>
</feature>
<dbReference type="AlphaFoldDB" id="A0A3Q0KDG5"/>
<accession>A0A3Q0KDG5</accession>
<evidence type="ECO:0000313" key="3">
    <source>
        <dbReference type="Proteomes" id="UP000008854"/>
    </source>
</evidence>